<feature type="compositionally biased region" description="Polar residues" evidence="14">
    <location>
        <begin position="833"/>
        <end position="863"/>
    </location>
</feature>
<feature type="region of interest" description="Disordered" evidence="14">
    <location>
        <begin position="32"/>
        <end position="88"/>
    </location>
</feature>
<dbReference type="InterPro" id="IPR043359">
    <property type="entry name" value="GLI-like"/>
</dbReference>
<dbReference type="Gene3D" id="3.30.160.60">
    <property type="entry name" value="Classic Zinc Finger"/>
    <property type="match status" value="5"/>
</dbReference>
<dbReference type="GO" id="GO:0000981">
    <property type="term" value="F:DNA-binding transcription factor activity, RNA polymerase II-specific"/>
    <property type="evidence" value="ECO:0007669"/>
    <property type="project" value="TreeGrafter"/>
</dbReference>
<feature type="region of interest" description="Disordered" evidence="14">
    <location>
        <begin position="820"/>
        <end position="926"/>
    </location>
</feature>
<dbReference type="SMART" id="SM00355">
    <property type="entry name" value="ZnF_C2H2"/>
    <property type="match status" value="5"/>
</dbReference>
<dbReference type="GO" id="GO:0140297">
    <property type="term" value="F:DNA-binding transcription factor binding"/>
    <property type="evidence" value="ECO:0007669"/>
    <property type="project" value="UniProtKB-ARBA"/>
</dbReference>
<dbReference type="PROSITE" id="PS50157">
    <property type="entry name" value="ZINC_FINGER_C2H2_2"/>
    <property type="match status" value="5"/>
</dbReference>
<dbReference type="PROSITE" id="PS00028">
    <property type="entry name" value="ZINC_FINGER_C2H2_1"/>
    <property type="match status" value="4"/>
</dbReference>
<feature type="disulfide bond" evidence="13">
    <location>
        <begin position="1157"/>
        <end position="1166"/>
    </location>
</feature>
<comment type="caution">
    <text evidence="13">Lacks conserved residue(s) required for the propagation of feature annotation.</text>
</comment>
<keyword evidence="13" id="KW-1015">Disulfide bond</keyword>
<keyword evidence="9" id="KW-0238">DNA-binding</keyword>
<accession>A0AA40GCL2</accession>
<feature type="compositionally biased region" description="Pro residues" evidence="14">
    <location>
        <begin position="36"/>
        <end position="47"/>
    </location>
</feature>
<evidence type="ECO:0000256" key="2">
    <source>
        <dbReference type="ARBA" id="ARBA00010831"/>
    </source>
</evidence>
<evidence type="ECO:0000256" key="13">
    <source>
        <dbReference type="PROSITE-ProRule" id="PRU00076"/>
    </source>
</evidence>
<feature type="region of interest" description="Disordered" evidence="14">
    <location>
        <begin position="346"/>
        <end position="368"/>
    </location>
</feature>
<dbReference type="FunFam" id="3.30.160.60:FF:000048">
    <property type="entry name" value="GLI family zinc finger 3"/>
    <property type="match status" value="1"/>
</dbReference>
<dbReference type="PROSITE" id="PS50026">
    <property type="entry name" value="EGF_3"/>
    <property type="match status" value="1"/>
</dbReference>
<keyword evidence="11" id="KW-0539">Nucleus</keyword>
<feature type="compositionally biased region" description="Polar residues" evidence="14">
    <location>
        <begin position="458"/>
        <end position="467"/>
    </location>
</feature>
<feature type="region of interest" description="Disordered" evidence="14">
    <location>
        <begin position="694"/>
        <end position="747"/>
    </location>
</feature>
<dbReference type="Pfam" id="PF00096">
    <property type="entry name" value="zf-C2H2"/>
    <property type="match status" value="2"/>
</dbReference>
<evidence type="ECO:0000313" key="18">
    <source>
        <dbReference type="Proteomes" id="UP001177670"/>
    </source>
</evidence>
<dbReference type="AlphaFoldDB" id="A0AA40GCL2"/>
<evidence type="ECO:0000256" key="14">
    <source>
        <dbReference type="SAM" id="MobiDB-lite"/>
    </source>
</evidence>
<feature type="compositionally biased region" description="Gly residues" evidence="14">
    <location>
        <begin position="415"/>
        <end position="428"/>
    </location>
</feature>
<comment type="similarity">
    <text evidence="2">Belongs to the GLI C2H2-type zinc-finger protein family.</text>
</comment>
<dbReference type="SUPFAM" id="SSF57667">
    <property type="entry name" value="beta-beta-alpha zinc fingers"/>
    <property type="match status" value="4"/>
</dbReference>
<keyword evidence="10" id="KW-0804">Transcription</keyword>
<evidence type="ECO:0000256" key="7">
    <source>
        <dbReference type="ARBA" id="ARBA00022833"/>
    </source>
</evidence>
<dbReference type="InterPro" id="IPR056436">
    <property type="entry name" value="Znf-C2H2_ZIC1-5/GLI1-3-like"/>
</dbReference>
<keyword evidence="5" id="KW-0677">Repeat</keyword>
<keyword evidence="18" id="KW-1185">Reference proteome</keyword>
<feature type="region of interest" description="Disordered" evidence="14">
    <location>
        <begin position="517"/>
        <end position="568"/>
    </location>
</feature>
<keyword evidence="4" id="KW-0479">Metal-binding</keyword>
<evidence type="ECO:0000256" key="5">
    <source>
        <dbReference type="ARBA" id="ARBA00022737"/>
    </source>
</evidence>
<evidence type="ECO:0000313" key="17">
    <source>
        <dbReference type="EMBL" id="KAK1134855.1"/>
    </source>
</evidence>
<feature type="domain" description="C2H2-type" evidence="16">
    <location>
        <begin position="332"/>
        <end position="362"/>
    </location>
</feature>
<dbReference type="Pfam" id="PF23561">
    <property type="entry name" value="zf-C2H2_15"/>
    <property type="match status" value="1"/>
</dbReference>
<feature type="compositionally biased region" description="Low complexity" evidence="14">
    <location>
        <begin position="653"/>
        <end position="668"/>
    </location>
</feature>
<dbReference type="FunFam" id="3.30.160.60:FF:000031">
    <property type="entry name" value="GLI family zinc finger 3"/>
    <property type="match status" value="1"/>
</dbReference>
<evidence type="ECO:0000259" key="16">
    <source>
        <dbReference type="PROSITE" id="PS50157"/>
    </source>
</evidence>
<feature type="compositionally biased region" description="Basic and acidic residues" evidence="14">
    <location>
        <begin position="714"/>
        <end position="723"/>
    </location>
</feature>
<dbReference type="PANTHER" id="PTHR45718">
    <property type="entry name" value="TRANSCRIPTIONAL ACTIVATOR CUBITUS INTERRUPTUS"/>
    <property type="match status" value="1"/>
</dbReference>
<feature type="region of interest" description="Disordered" evidence="14">
    <location>
        <begin position="150"/>
        <end position="228"/>
    </location>
</feature>
<evidence type="ECO:0000256" key="11">
    <source>
        <dbReference type="ARBA" id="ARBA00023242"/>
    </source>
</evidence>
<dbReference type="PROSITE" id="PS00022">
    <property type="entry name" value="EGF_1"/>
    <property type="match status" value="1"/>
</dbReference>
<dbReference type="GO" id="GO:0005634">
    <property type="term" value="C:nucleus"/>
    <property type="evidence" value="ECO:0007669"/>
    <property type="project" value="UniProtKB-SubCell"/>
</dbReference>
<evidence type="ECO:0008006" key="19">
    <source>
        <dbReference type="Google" id="ProtNLM"/>
    </source>
</evidence>
<dbReference type="FunFam" id="3.30.160.60:FF:000068">
    <property type="entry name" value="GLI family zinc finger 3"/>
    <property type="match status" value="1"/>
</dbReference>
<keyword evidence="7" id="KW-0862">Zinc</keyword>
<feature type="region of interest" description="Disordered" evidence="14">
    <location>
        <begin position="404"/>
        <end position="477"/>
    </location>
</feature>
<feature type="domain" description="C2H2-type" evidence="16">
    <location>
        <begin position="302"/>
        <end position="331"/>
    </location>
</feature>
<dbReference type="GO" id="GO:0000122">
    <property type="term" value="P:negative regulation of transcription by RNA polymerase II"/>
    <property type="evidence" value="ECO:0007669"/>
    <property type="project" value="UniProtKB-ARBA"/>
</dbReference>
<comment type="caution">
    <text evidence="17">The sequence shown here is derived from an EMBL/GenBank/DDBJ whole genome shotgun (WGS) entry which is preliminary data.</text>
</comment>
<dbReference type="FunFam" id="3.30.160.60:FF:000036">
    <property type="entry name" value="GLI family zinc finger 3"/>
    <property type="match status" value="1"/>
</dbReference>
<feature type="compositionally biased region" description="Low complexity" evidence="14">
    <location>
        <begin position="201"/>
        <end position="213"/>
    </location>
</feature>
<feature type="domain" description="EGF-like" evidence="15">
    <location>
        <begin position="1133"/>
        <end position="1167"/>
    </location>
</feature>
<organism evidence="17 18">
    <name type="scientific">Melipona bicolor</name>
    <dbReference type="NCBI Taxonomy" id="60889"/>
    <lineage>
        <taxon>Eukaryota</taxon>
        <taxon>Metazoa</taxon>
        <taxon>Ecdysozoa</taxon>
        <taxon>Arthropoda</taxon>
        <taxon>Hexapoda</taxon>
        <taxon>Insecta</taxon>
        <taxon>Pterygota</taxon>
        <taxon>Neoptera</taxon>
        <taxon>Endopterygota</taxon>
        <taxon>Hymenoptera</taxon>
        <taxon>Apocrita</taxon>
        <taxon>Aculeata</taxon>
        <taxon>Apoidea</taxon>
        <taxon>Anthophila</taxon>
        <taxon>Apidae</taxon>
        <taxon>Melipona</taxon>
    </lineage>
</organism>
<evidence type="ECO:0000256" key="9">
    <source>
        <dbReference type="ARBA" id="ARBA00023125"/>
    </source>
</evidence>
<keyword evidence="3" id="KW-0217">Developmental protein</keyword>
<keyword evidence="13" id="KW-0245">EGF-like domain</keyword>
<evidence type="ECO:0000256" key="3">
    <source>
        <dbReference type="ARBA" id="ARBA00022716"/>
    </source>
</evidence>
<sequence length="1269" mass="138120">MSPALGMHPGMAPHLQQLQAHILRSAAALLPHAHPLQPPAPPPPPPHPHPHAHGLSPHSQLYPGVPPHSTASATLGPHGGGLPPKTEKPSKLLSYLSTSQTIILTILFNAQSLQNPASPFLLAIERKAERRMWAEMFRGIRLYHNAEAKQPSVYEGKERSRTIGRSAESCRKASESSTRSVTAEADTSSRRASTKVKREPATTTTNATTTTAPPTHPQGLSPSEDLRDEPGDFIETNCHWRDCGLEFPTQDDLVKHINNDHIHANKKSFICGWEECSRGKKPFKAQYMLVVHMRRHTGEKPHKCTFEGCFKAYSRLENLKTHLRSHTGEKPYTCEYPGCSKAFSNASDRAKHQNRTHSNEPTKQIKLRSDDFQKPYVCKAPGCTKRYTDPSSLRKHVKTVHGAEFYANKKHKGGGGDGGGSDEAGAGGHSPSRSEDLHPKTPSLSSPSVKSESEANSPPSMMQQQGSPLVGGCNDEVAGVSALTGDGVALAEEPWDEEPDDLDIADLPVALRAMVGGMESQQQQQPPPPASRNRLKGRLNAKGMPNLPVSVSGMRGTRGMGPQGNIGDLNRRITDLKMEGGGPARQTSLSDLQLRLQPLNEPRRDSNSTVSTYYGSMKSTDFGSRRSSQASGVSAVRMGQTGPGSFYDPISPGTSRRSSQMSTTSGRMNPPSHLQGPYSTSNLVVQTQNMSLQGIQGMPGDWSGPSGHCTQPSGDRRMSEPTRGHQTQRNSPPVPPRPRSAQLPEHHPNQEVILDEVGEGEMVENKLVIPDEMMQYLNQVQAGGTQVNCRSSPLPICQSPICTNPLHYQRQMQPTCNYNQSHQPTCYPPSQPAQPSCTKYQNTSPSPYNQCPSSRPPQSNSQYCPPPTYPSQPNGGQVLSPAAGQVMSPGSHYAPSHISDQPLTSPAAGALAPQHPPQNLPQNSAQLTRNCPQSHMHHSYYPGYNCQGQMNANCTGTPSNQVNHHASPTCVPSNHGSMNQPQCVQMRSAGNCQPLSPHCAQQPAIPSQTTMSHPNPQCGQVASQCARPMVTPNGQVPNIHPAQQTNVPNQCPQMSPHCSQLNMNNQAKPVANLTSLQSCQQQTQQQNTPCLQMANCTHPNGGGHRSVNDSTLPKRTSPQLCTAQQTNCRMQQQQHTCTHGCQARGNLSNHQQYSCSCQWGYGGDQCYHEQTGAALPEIQCRDISQSQQGSPMKPPQGMRQDSYRRTLEYVQQCRNWSGNAQTHETNVSSSIHPMSLPQPLPSSANMVVNDMTSSLSSLLEENRYLQMIQ</sequence>
<evidence type="ECO:0000256" key="4">
    <source>
        <dbReference type="ARBA" id="ARBA00022723"/>
    </source>
</evidence>
<evidence type="ECO:0000256" key="6">
    <source>
        <dbReference type="ARBA" id="ARBA00022771"/>
    </source>
</evidence>
<dbReference type="InterPro" id="IPR036236">
    <property type="entry name" value="Znf_C2H2_sf"/>
</dbReference>
<protein>
    <recommendedName>
        <fullName evidence="19">Transcriptional activator cubitus interruptus</fullName>
    </recommendedName>
</protein>
<feature type="compositionally biased region" description="Polar residues" evidence="14">
    <location>
        <begin position="607"/>
        <end position="632"/>
    </location>
</feature>
<name>A0AA40GCL2_9HYME</name>
<dbReference type="PANTHER" id="PTHR45718:SF4">
    <property type="entry name" value="TRANSCRIPTIONAL ACTIVATOR CUBITUS INTERRUPTUS"/>
    <property type="match status" value="1"/>
</dbReference>
<feature type="domain" description="C2H2-type" evidence="16">
    <location>
        <begin position="274"/>
        <end position="301"/>
    </location>
</feature>
<keyword evidence="6 12" id="KW-0863">Zinc-finger</keyword>
<proteinExistence type="inferred from homology"/>
<dbReference type="GO" id="GO:0007367">
    <property type="term" value="P:segment polarity determination"/>
    <property type="evidence" value="ECO:0007669"/>
    <property type="project" value="UniProtKB-KW"/>
</dbReference>
<evidence type="ECO:0000256" key="1">
    <source>
        <dbReference type="ARBA" id="ARBA00004123"/>
    </source>
</evidence>
<comment type="subcellular location">
    <subcellularLocation>
        <location evidence="1">Nucleus</location>
    </subcellularLocation>
</comment>
<feature type="domain" description="C2H2-type" evidence="16">
    <location>
        <begin position="376"/>
        <end position="406"/>
    </location>
</feature>
<feature type="region of interest" description="Disordered" evidence="14">
    <location>
        <begin position="595"/>
        <end position="679"/>
    </location>
</feature>
<dbReference type="PROSITE" id="PS01186">
    <property type="entry name" value="EGF_2"/>
    <property type="match status" value="1"/>
</dbReference>
<dbReference type="FunFam" id="3.30.160.60:FF:000019">
    <property type="entry name" value="GLI family zinc finger 3"/>
    <property type="match status" value="1"/>
</dbReference>
<evidence type="ECO:0000259" key="15">
    <source>
        <dbReference type="PROSITE" id="PS50026"/>
    </source>
</evidence>
<evidence type="ECO:0000256" key="12">
    <source>
        <dbReference type="PROSITE-ProRule" id="PRU00042"/>
    </source>
</evidence>
<gene>
    <name evidence="17" type="ORF">K0M31_007623</name>
</gene>
<dbReference type="Proteomes" id="UP001177670">
    <property type="component" value="Unassembled WGS sequence"/>
</dbReference>
<dbReference type="GO" id="GO:0000978">
    <property type="term" value="F:RNA polymerase II cis-regulatory region sequence-specific DNA binding"/>
    <property type="evidence" value="ECO:0007669"/>
    <property type="project" value="TreeGrafter"/>
</dbReference>
<dbReference type="InterPro" id="IPR000742">
    <property type="entry name" value="EGF"/>
</dbReference>
<evidence type="ECO:0000256" key="10">
    <source>
        <dbReference type="ARBA" id="ARBA00023163"/>
    </source>
</evidence>
<keyword evidence="8" id="KW-0805">Transcription regulation</keyword>
<dbReference type="GO" id="GO:0008270">
    <property type="term" value="F:zinc ion binding"/>
    <property type="evidence" value="ECO:0007669"/>
    <property type="project" value="UniProtKB-KW"/>
</dbReference>
<feature type="domain" description="C2H2-type" evidence="16">
    <location>
        <begin position="236"/>
        <end position="268"/>
    </location>
</feature>
<dbReference type="InterPro" id="IPR013087">
    <property type="entry name" value="Znf_C2H2_type"/>
</dbReference>
<reference evidence="17" key="1">
    <citation type="submission" date="2021-10" db="EMBL/GenBank/DDBJ databases">
        <title>Melipona bicolor Genome sequencing and assembly.</title>
        <authorList>
            <person name="Araujo N.S."/>
            <person name="Arias M.C."/>
        </authorList>
    </citation>
    <scope>NUCLEOTIDE SEQUENCE</scope>
    <source>
        <strain evidence="17">USP_2M_L1-L4_2017</strain>
        <tissue evidence="17">Whole body</tissue>
    </source>
</reference>
<keyword evidence="3" id="KW-0709">Segmentation polarity protein</keyword>
<evidence type="ECO:0000256" key="8">
    <source>
        <dbReference type="ARBA" id="ARBA00023015"/>
    </source>
</evidence>
<dbReference type="EMBL" id="JAHYIQ010000002">
    <property type="protein sequence ID" value="KAK1134855.1"/>
    <property type="molecule type" value="Genomic_DNA"/>
</dbReference>
<feature type="compositionally biased region" description="Low complexity" evidence="14">
    <location>
        <begin position="443"/>
        <end position="457"/>
    </location>
</feature>